<evidence type="ECO:0000313" key="2">
    <source>
        <dbReference type="Proteomes" id="UP000249282"/>
    </source>
</evidence>
<accession>A0A2W5RWU6</accession>
<name>A0A2W5RWU6_ACIJO</name>
<proteinExistence type="predicted"/>
<protein>
    <submittedName>
        <fullName evidence="1">Uncharacterized protein</fullName>
    </submittedName>
</protein>
<dbReference type="EMBL" id="QFQJ01000002">
    <property type="protein sequence ID" value="PZQ93759.1"/>
    <property type="molecule type" value="Genomic_DNA"/>
</dbReference>
<sequence>MSIKEIREAALKADNKIQKALDHKSKFTDEQLLLLSERVEFAINNICRLVKSKPSETHSWQYYIGNATWANEKLESYILLCNGKLLDMGYSEELVAVLSSFSEHGNPNAYCAPEDLTRHYVVFKEV</sequence>
<gene>
    <name evidence="1" type="ORF">DI542_00885</name>
</gene>
<comment type="caution">
    <text evidence="1">The sequence shown here is derived from an EMBL/GenBank/DDBJ whole genome shotgun (WGS) entry which is preliminary data.</text>
</comment>
<dbReference type="AlphaFoldDB" id="A0A2W5RWU6"/>
<organism evidence="1 2">
    <name type="scientific">Acinetobacter johnsonii</name>
    <dbReference type="NCBI Taxonomy" id="40214"/>
    <lineage>
        <taxon>Bacteria</taxon>
        <taxon>Pseudomonadati</taxon>
        <taxon>Pseudomonadota</taxon>
        <taxon>Gammaproteobacteria</taxon>
        <taxon>Moraxellales</taxon>
        <taxon>Moraxellaceae</taxon>
        <taxon>Acinetobacter</taxon>
    </lineage>
</organism>
<reference evidence="1 2" key="1">
    <citation type="submission" date="2017-11" db="EMBL/GenBank/DDBJ databases">
        <title>Infants hospitalized years apart are colonized by the same room-sourced microbial strains.</title>
        <authorList>
            <person name="Brooks B."/>
            <person name="Olm M.R."/>
            <person name="Firek B.A."/>
            <person name="Baker R."/>
            <person name="Thomas B.C."/>
            <person name="Morowitz M.J."/>
            <person name="Banfield J.F."/>
        </authorList>
    </citation>
    <scope>NUCLEOTIDE SEQUENCE [LARGE SCALE GENOMIC DNA]</scope>
    <source>
        <strain evidence="1">S2_003_000_R3_20</strain>
    </source>
</reference>
<evidence type="ECO:0000313" key="1">
    <source>
        <dbReference type="EMBL" id="PZQ93759.1"/>
    </source>
</evidence>
<dbReference type="Proteomes" id="UP000249282">
    <property type="component" value="Unassembled WGS sequence"/>
</dbReference>